<dbReference type="PANTHER" id="PTHR43124:SF3">
    <property type="entry name" value="CHLORAMPHENICOL EFFLUX PUMP RV0191"/>
    <property type="match status" value="1"/>
</dbReference>
<evidence type="ECO:0000313" key="9">
    <source>
        <dbReference type="Proteomes" id="UP000611500"/>
    </source>
</evidence>
<feature type="transmembrane region" description="Helical" evidence="6">
    <location>
        <begin position="275"/>
        <end position="293"/>
    </location>
</feature>
<evidence type="ECO:0000256" key="4">
    <source>
        <dbReference type="ARBA" id="ARBA00022989"/>
    </source>
</evidence>
<dbReference type="SUPFAM" id="SSF103473">
    <property type="entry name" value="MFS general substrate transporter"/>
    <property type="match status" value="1"/>
</dbReference>
<comment type="caution">
    <text evidence="8">The sequence shown here is derived from an EMBL/GenBank/DDBJ whole genome shotgun (WGS) entry which is preliminary data.</text>
</comment>
<evidence type="ECO:0000256" key="6">
    <source>
        <dbReference type="SAM" id="Phobius"/>
    </source>
</evidence>
<feature type="transmembrane region" description="Helical" evidence="6">
    <location>
        <begin position="12"/>
        <end position="37"/>
    </location>
</feature>
<evidence type="ECO:0000256" key="3">
    <source>
        <dbReference type="ARBA" id="ARBA00022692"/>
    </source>
</evidence>
<protein>
    <submittedName>
        <fullName evidence="8">Putative permease of the major facilitator superfamily protein</fullName>
    </submittedName>
</protein>
<keyword evidence="2" id="KW-1003">Cell membrane</keyword>
<dbReference type="PANTHER" id="PTHR43124">
    <property type="entry name" value="PURINE EFFLUX PUMP PBUE"/>
    <property type="match status" value="1"/>
</dbReference>
<feature type="transmembrane region" description="Helical" evidence="6">
    <location>
        <begin position="77"/>
        <end position="96"/>
    </location>
</feature>
<dbReference type="AlphaFoldDB" id="A0A8J3H4Y4"/>
<name>A0A8J3H4Y4_9RHOB</name>
<feature type="transmembrane region" description="Helical" evidence="6">
    <location>
        <begin position="365"/>
        <end position="384"/>
    </location>
</feature>
<feature type="transmembrane region" description="Helical" evidence="6">
    <location>
        <begin position="167"/>
        <end position="188"/>
    </location>
</feature>
<dbReference type="PROSITE" id="PS50850">
    <property type="entry name" value="MFS"/>
    <property type="match status" value="1"/>
</dbReference>
<gene>
    <name evidence="8" type="ORF">GCM10010961_15730</name>
</gene>
<feature type="transmembrane region" description="Helical" evidence="6">
    <location>
        <begin position="102"/>
        <end position="122"/>
    </location>
</feature>
<feature type="transmembrane region" description="Helical" evidence="6">
    <location>
        <begin position="338"/>
        <end position="359"/>
    </location>
</feature>
<proteinExistence type="predicted"/>
<dbReference type="CDD" id="cd17324">
    <property type="entry name" value="MFS_NepI_like"/>
    <property type="match status" value="1"/>
</dbReference>
<accession>A0A8J3H4Y4</accession>
<evidence type="ECO:0000256" key="2">
    <source>
        <dbReference type="ARBA" id="ARBA00022475"/>
    </source>
</evidence>
<reference evidence="8" key="1">
    <citation type="journal article" date="2014" name="Int. J. Syst. Evol. Microbiol.">
        <title>Complete genome sequence of Corynebacterium casei LMG S-19264T (=DSM 44701T), isolated from a smear-ripened cheese.</title>
        <authorList>
            <consortium name="US DOE Joint Genome Institute (JGI-PGF)"/>
            <person name="Walter F."/>
            <person name="Albersmeier A."/>
            <person name="Kalinowski J."/>
            <person name="Ruckert C."/>
        </authorList>
    </citation>
    <scope>NUCLEOTIDE SEQUENCE</scope>
    <source>
        <strain evidence="8">CGMCC 1.7081</strain>
    </source>
</reference>
<feature type="transmembrane region" description="Helical" evidence="6">
    <location>
        <begin position="299"/>
        <end position="317"/>
    </location>
</feature>
<dbReference type="Gene3D" id="1.20.1250.20">
    <property type="entry name" value="MFS general substrate transporter like domains"/>
    <property type="match status" value="1"/>
</dbReference>
<organism evidence="8 9">
    <name type="scientific">Pseudodonghicola xiamenensis</name>
    <dbReference type="NCBI Taxonomy" id="337702"/>
    <lineage>
        <taxon>Bacteria</taxon>
        <taxon>Pseudomonadati</taxon>
        <taxon>Pseudomonadota</taxon>
        <taxon>Alphaproteobacteria</taxon>
        <taxon>Rhodobacterales</taxon>
        <taxon>Paracoccaceae</taxon>
        <taxon>Pseudodonghicola</taxon>
    </lineage>
</organism>
<evidence type="ECO:0000256" key="5">
    <source>
        <dbReference type="ARBA" id="ARBA00023136"/>
    </source>
</evidence>
<sequence>MAHSDRQASLTILSLAIGAFGIGVTEFATMGLLPFYASDLGVSEPQAGHAISAYALGVVVGAPVLSILGARLDRKRLLILLIAFFGIANLLGAFAPSLGLLIAARFAAGLPHGAYLGVAMLLAAELSPNRRGAVAVAVAQVLMGLTVANVIGVPLAGAVGQWFGWRWSFVIVAGIAGLCALAIGRTAPVLQDDVSRSPLNEIRALSNPAIWLTLGIGAVGSGAIFAVYSYLSAAMIDAARAPAWGIPLALSCYGIGSTAGSYLAGRLTAWSQFGAALMLLIGMAAMALLYAAVMGHWPLMALAVLGMGLMSGLVIPLQMRLMHVAGEAQTLAAALNHAAFNAANALGPLLAGAALGAGYGWASSGMVGAALAIGGMIVLALAWLQARRPRPVVLVPTPAALG</sequence>
<evidence type="ECO:0000313" key="8">
    <source>
        <dbReference type="EMBL" id="GHG87367.1"/>
    </source>
</evidence>
<dbReference type="InterPro" id="IPR020846">
    <property type="entry name" value="MFS_dom"/>
</dbReference>
<feature type="transmembrane region" description="Helical" evidence="6">
    <location>
        <begin position="209"/>
        <end position="231"/>
    </location>
</feature>
<feature type="transmembrane region" description="Helical" evidence="6">
    <location>
        <begin position="134"/>
        <end position="155"/>
    </location>
</feature>
<keyword evidence="5 6" id="KW-0472">Membrane</keyword>
<dbReference type="InterPro" id="IPR036259">
    <property type="entry name" value="MFS_trans_sf"/>
</dbReference>
<evidence type="ECO:0000259" key="7">
    <source>
        <dbReference type="PROSITE" id="PS50850"/>
    </source>
</evidence>
<keyword evidence="4 6" id="KW-1133">Transmembrane helix</keyword>
<keyword evidence="3 6" id="KW-0812">Transmembrane</keyword>
<dbReference type="Proteomes" id="UP000611500">
    <property type="component" value="Unassembled WGS sequence"/>
</dbReference>
<dbReference type="InterPro" id="IPR050189">
    <property type="entry name" value="MFS_Efflux_Transporters"/>
</dbReference>
<reference evidence="8" key="2">
    <citation type="submission" date="2020-09" db="EMBL/GenBank/DDBJ databases">
        <authorList>
            <person name="Sun Q."/>
            <person name="Zhou Y."/>
        </authorList>
    </citation>
    <scope>NUCLEOTIDE SEQUENCE</scope>
    <source>
        <strain evidence="8">CGMCC 1.7081</strain>
    </source>
</reference>
<comment type="subcellular location">
    <subcellularLocation>
        <location evidence="1">Cell membrane</location>
        <topology evidence="1">Multi-pass membrane protein</topology>
    </subcellularLocation>
</comment>
<dbReference type="InterPro" id="IPR011701">
    <property type="entry name" value="MFS"/>
</dbReference>
<keyword evidence="9" id="KW-1185">Reference proteome</keyword>
<feature type="transmembrane region" description="Helical" evidence="6">
    <location>
        <begin position="49"/>
        <end position="70"/>
    </location>
</feature>
<feature type="transmembrane region" description="Helical" evidence="6">
    <location>
        <begin position="243"/>
        <end position="263"/>
    </location>
</feature>
<dbReference type="EMBL" id="BNAP01000004">
    <property type="protein sequence ID" value="GHG87367.1"/>
    <property type="molecule type" value="Genomic_DNA"/>
</dbReference>
<feature type="domain" description="Major facilitator superfamily (MFS) profile" evidence="7">
    <location>
        <begin position="11"/>
        <end position="387"/>
    </location>
</feature>
<dbReference type="GO" id="GO:0022857">
    <property type="term" value="F:transmembrane transporter activity"/>
    <property type="evidence" value="ECO:0007669"/>
    <property type="project" value="InterPro"/>
</dbReference>
<dbReference type="RefSeq" id="WP_028093057.1">
    <property type="nucleotide sequence ID" value="NZ_BNAP01000004.1"/>
</dbReference>
<dbReference type="GO" id="GO:0005886">
    <property type="term" value="C:plasma membrane"/>
    <property type="evidence" value="ECO:0007669"/>
    <property type="project" value="UniProtKB-SubCell"/>
</dbReference>
<dbReference type="Pfam" id="PF07690">
    <property type="entry name" value="MFS_1"/>
    <property type="match status" value="2"/>
</dbReference>
<evidence type="ECO:0000256" key="1">
    <source>
        <dbReference type="ARBA" id="ARBA00004651"/>
    </source>
</evidence>